<feature type="signal peptide" evidence="2">
    <location>
        <begin position="1"/>
        <end position="26"/>
    </location>
</feature>
<name>A0ABV4F5W1_BRAEL</name>
<comment type="caution">
    <text evidence="3">The sequence shown here is derived from an EMBL/GenBank/DDBJ whole genome shotgun (WGS) entry which is preliminary data.</text>
</comment>
<feature type="compositionally biased region" description="Polar residues" evidence="1">
    <location>
        <begin position="43"/>
        <end position="52"/>
    </location>
</feature>
<gene>
    <name evidence="3" type="ORF">ABIF29_005480</name>
</gene>
<feature type="compositionally biased region" description="Low complexity" evidence="1">
    <location>
        <begin position="29"/>
        <end position="42"/>
    </location>
</feature>
<keyword evidence="4" id="KW-1185">Reference proteome</keyword>
<reference evidence="3 4" key="1">
    <citation type="submission" date="2024-07" db="EMBL/GenBank/DDBJ databases">
        <title>Genomic Encyclopedia of Type Strains, Phase V (KMG-V): Genome sequencing to study the core and pangenomes of soil and plant-associated prokaryotes.</title>
        <authorList>
            <person name="Whitman W."/>
        </authorList>
    </citation>
    <scope>NUCLEOTIDE SEQUENCE [LARGE SCALE GENOMIC DNA]</scope>
    <source>
        <strain evidence="3 4">USDA 415</strain>
    </source>
</reference>
<proteinExistence type="predicted"/>
<feature type="region of interest" description="Disordered" evidence="1">
    <location>
        <begin position="28"/>
        <end position="52"/>
    </location>
</feature>
<evidence type="ECO:0000313" key="3">
    <source>
        <dbReference type="EMBL" id="MEY9318681.1"/>
    </source>
</evidence>
<dbReference type="EMBL" id="JBGBZA010000002">
    <property type="protein sequence ID" value="MEY9318681.1"/>
    <property type="molecule type" value="Genomic_DNA"/>
</dbReference>
<feature type="chain" id="PRO_5045257414" evidence="2">
    <location>
        <begin position="27"/>
        <end position="52"/>
    </location>
</feature>
<organism evidence="3 4">
    <name type="scientific">Bradyrhizobium elkanii</name>
    <dbReference type="NCBI Taxonomy" id="29448"/>
    <lineage>
        <taxon>Bacteria</taxon>
        <taxon>Pseudomonadati</taxon>
        <taxon>Pseudomonadota</taxon>
        <taxon>Alphaproteobacteria</taxon>
        <taxon>Hyphomicrobiales</taxon>
        <taxon>Nitrobacteraceae</taxon>
        <taxon>Bradyrhizobium</taxon>
    </lineage>
</organism>
<evidence type="ECO:0000256" key="2">
    <source>
        <dbReference type="SAM" id="SignalP"/>
    </source>
</evidence>
<evidence type="ECO:0000256" key="1">
    <source>
        <dbReference type="SAM" id="MobiDB-lite"/>
    </source>
</evidence>
<dbReference type="Proteomes" id="UP001565471">
    <property type="component" value="Unassembled WGS sequence"/>
</dbReference>
<protein>
    <submittedName>
        <fullName evidence="3">Uncharacterized protein</fullName>
    </submittedName>
</protein>
<accession>A0ABV4F5W1</accession>
<keyword evidence="2" id="KW-0732">Signal</keyword>
<evidence type="ECO:0000313" key="4">
    <source>
        <dbReference type="Proteomes" id="UP001565471"/>
    </source>
</evidence>
<sequence length="52" mass="5303">MNVKMSKSKLLFSVAFLGLVSISAQAPSQQTADGAQAATTDTNASTEANVSN</sequence>